<keyword evidence="8" id="KW-1185">Reference proteome</keyword>
<dbReference type="InterPro" id="IPR029058">
    <property type="entry name" value="AB_hydrolase_fold"/>
</dbReference>
<comment type="similarity">
    <text evidence="1">Belongs to the TMEM53 family.</text>
</comment>
<dbReference type="Gene3D" id="3.40.50.1820">
    <property type="entry name" value="alpha/beta hydrolase"/>
    <property type="match status" value="1"/>
</dbReference>
<evidence type="ECO:0000313" key="7">
    <source>
        <dbReference type="EMBL" id="KAF5348619.1"/>
    </source>
</evidence>
<comment type="caution">
    <text evidence="7">The sequence shown here is derived from an EMBL/GenBank/DDBJ whole genome shotgun (WGS) entry which is preliminary data.</text>
</comment>
<comment type="subcellular location">
    <subcellularLocation>
        <location evidence="6">Nucleus outer membrane</location>
        <topology evidence="6">Single-pass membrane protein</topology>
    </subcellularLocation>
</comment>
<dbReference type="SUPFAM" id="SSF53474">
    <property type="entry name" value="alpha/beta-Hydrolases"/>
    <property type="match status" value="1"/>
</dbReference>
<evidence type="ECO:0000313" key="8">
    <source>
        <dbReference type="Proteomes" id="UP000518752"/>
    </source>
</evidence>
<evidence type="ECO:0008006" key="9">
    <source>
        <dbReference type="Google" id="ProtNLM"/>
    </source>
</evidence>
<protein>
    <recommendedName>
        <fullName evidence="9">Indole-diterpene biosynthesis protein PaxU</fullName>
    </recommendedName>
</protein>
<sequence length="297" mass="33004">MNAQSTSPGFLPIGNGVYLHRETSPDSPPTASSDDPNLILVFGWMGAKLPHLLKYTKVYEEMYPHATQILVQSNAEYFWSSDRTRTKNLLPAADVLETYTGTKSLEPPRILVHSFSNGGGLQMYTFGNLLRSRNQVLRPTISAMVIDSSPGLGSLSQALQAFSAAIPSILLRIPLQILIAILYTFGEIQHRLFGIQPLFARLIKALLSNDGPPRGGILPWMNESTPRLYVCSKTDELVPVEQILAHFEEAKGRGLNVKIDVYEDTPHVAHARQYPERYWGAVKDLWKSAVAGHPQKQ</sequence>
<dbReference type="EMBL" id="JAACJN010000316">
    <property type="protein sequence ID" value="KAF5348619.1"/>
    <property type="molecule type" value="Genomic_DNA"/>
</dbReference>
<dbReference type="GO" id="GO:0005640">
    <property type="term" value="C:nuclear outer membrane"/>
    <property type="evidence" value="ECO:0007669"/>
    <property type="project" value="UniProtKB-SubCell"/>
</dbReference>
<dbReference type="PANTHER" id="PTHR12265">
    <property type="entry name" value="TRANSMEMBRANE PROTEIN 53"/>
    <property type="match status" value="1"/>
</dbReference>
<evidence type="ECO:0000256" key="6">
    <source>
        <dbReference type="ARBA" id="ARBA00034303"/>
    </source>
</evidence>
<organism evidence="7 8">
    <name type="scientific">Collybiopsis confluens</name>
    <dbReference type="NCBI Taxonomy" id="2823264"/>
    <lineage>
        <taxon>Eukaryota</taxon>
        <taxon>Fungi</taxon>
        <taxon>Dikarya</taxon>
        <taxon>Basidiomycota</taxon>
        <taxon>Agaricomycotina</taxon>
        <taxon>Agaricomycetes</taxon>
        <taxon>Agaricomycetidae</taxon>
        <taxon>Agaricales</taxon>
        <taxon>Marasmiineae</taxon>
        <taxon>Omphalotaceae</taxon>
        <taxon>Collybiopsis</taxon>
    </lineage>
</organism>
<dbReference type="PANTHER" id="PTHR12265:SF30">
    <property type="entry name" value="TRANSMEMBRANE PROTEIN 53"/>
    <property type="match status" value="1"/>
</dbReference>
<keyword evidence="4" id="KW-0472">Membrane</keyword>
<dbReference type="OrthoDB" id="77878at2759"/>
<accession>A0A8H5CV73</accession>
<dbReference type="Pfam" id="PF05705">
    <property type="entry name" value="DUF829"/>
    <property type="match status" value="1"/>
</dbReference>
<gene>
    <name evidence="7" type="ORF">D9757_014465</name>
</gene>
<evidence type="ECO:0000256" key="3">
    <source>
        <dbReference type="ARBA" id="ARBA00022989"/>
    </source>
</evidence>
<evidence type="ECO:0000256" key="1">
    <source>
        <dbReference type="ARBA" id="ARBA00007387"/>
    </source>
</evidence>
<keyword evidence="2" id="KW-0812">Transmembrane</keyword>
<proteinExistence type="inferred from homology"/>
<evidence type="ECO:0000256" key="4">
    <source>
        <dbReference type="ARBA" id="ARBA00023136"/>
    </source>
</evidence>
<dbReference type="InterPro" id="IPR008547">
    <property type="entry name" value="DUF829_TMEM53"/>
</dbReference>
<dbReference type="Proteomes" id="UP000518752">
    <property type="component" value="Unassembled WGS sequence"/>
</dbReference>
<reference evidence="7 8" key="1">
    <citation type="journal article" date="2020" name="ISME J.">
        <title>Uncovering the hidden diversity of litter-decomposition mechanisms in mushroom-forming fungi.</title>
        <authorList>
            <person name="Floudas D."/>
            <person name="Bentzer J."/>
            <person name="Ahren D."/>
            <person name="Johansson T."/>
            <person name="Persson P."/>
            <person name="Tunlid A."/>
        </authorList>
    </citation>
    <scope>NUCLEOTIDE SEQUENCE [LARGE SCALE GENOMIC DNA]</scope>
    <source>
        <strain evidence="7 8">CBS 406.79</strain>
    </source>
</reference>
<name>A0A8H5CV73_9AGAR</name>
<keyword evidence="5" id="KW-0539">Nucleus</keyword>
<evidence type="ECO:0000256" key="2">
    <source>
        <dbReference type="ARBA" id="ARBA00022692"/>
    </source>
</evidence>
<evidence type="ECO:0000256" key="5">
    <source>
        <dbReference type="ARBA" id="ARBA00023242"/>
    </source>
</evidence>
<keyword evidence="3" id="KW-1133">Transmembrane helix</keyword>
<dbReference type="AlphaFoldDB" id="A0A8H5CV73"/>